<dbReference type="UniPathway" id="UPA00219"/>
<keyword evidence="2 10" id="KW-0436">Ligase</keyword>
<dbReference type="SUPFAM" id="SSF63418">
    <property type="entry name" value="MurE/MurF N-terminal domain"/>
    <property type="match status" value="1"/>
</dbReference>
<dbReference type="GO" id="GO:0005524">
    <property type="term" value="F:ATP binding"/>
    <property type="evidence" value="ECO:0007669"/>
    <property type="project" value="UniProtKB-UniRule"/>
</dbReference>
<keyword evidence="9 10" id="KW-0961">Cell wall biogenesis/degradation</keyword>
<dbReference type="EMBL" id="AP017470">
    <property type="protein sequence ID" value="BBB32802.1"/>
    <property type="molecule type" value="Genomic_DNA"/>
</dbReference>
<dbReference type="InterPro" id="IPR013221">
    <property type="entry name" value="Mur_ligase_cen"/>
</dbReference>
<evidence type="ECO:0000259" key="13">
    <source>
        <dbReference type="Pfam" id="PF02875"/>
    </source>
</evidence>
<dbReference type="PANTHER" id="PTHR43024:SF1">
    <property type="entry name" value="UDP-N-ACETYLMURAMOYL-TRIPEPTIDE--D-ALANYL-D-ALANINE LIGASE"/>
    <property type="match status" value="1"/>
</dbReference>
<keyword evidence="5 10" id="KW-0067">ATP-binding</keyword>
<gene>
    <name evidence="10 15" type="primary">murF</name>
    <name evidence="15" type="ORF">TTHT_1285</name>
</gene>
<evidence type="ECO:0000256" key="9">
    <source>
        <dbReference type="ARBA" id="ARBA00023316"/>
    </source>
</evidence>
<dbReference type="GO" id="GO:0008360">
    <property type="term" value="P:regulation of cell shape"/>
    <property type="evidence" value="ECO:0007669"/>
    <property type="project" value="UniProtKB-KW"/>
</dbReference>
<dbReference type="RefSeq" id="WP_201327106.1">
    <property type="nucleotide sequence ID" value="NZ_AP017470.1"/>
</dbReference>
<dbReference type="Pfam" id="PF08245">
    <property type="entry name" value="Mur_ligase_M"/>
    <property type="match status" value="1"/>
</dbReference>
<evidence type="ECO:0000256" key="5">
    <source>
        <dbReference type="ARBA" id="ARBA00022840"/>
    </source>
</evidence>
<dbReference type="Gene3D" id="3.90.190.20">
    <property type="entry name" value="Mur ligase, C-terminal domain"/>
    <property type="match status" value="1"/>
</dbReference>
<comment type="pathway">
    <text evidence="10 11">Cell wall biogenesis; peptidoglycan biosynthesis.</text>
</comment>
<dbReference type="GO" id="GO:0009252">
    <property type="term" value="P:peptidoglycan biosynthetic process"/>
    <property type="evidence" value="ECO:0007669"/>
    <property type="project" value="UniProtKB-UniRule"/>
</dbReference>
<feature type="domain" description="Mur ligase N-terminal catalytic" evidence="12">
    <location>
        <begin position="21"/>
        <end position="65"/>
    </location>
</feature>
<dbReference type="PANTHER" id="PTHR43024">
    <property type="entry name" value="UDP-N-ACETYLMURAMOYL-TRIPEPTIDE--D-ALANYL-D-ALANINE LIGASE"/>
    <property type="match status" value="1"/>
</dbReference>
<evidence type="ECO:0000256" key="7">
    <source>
        <dbReference type="ARBA" id="ARBA00022984"/>
    </source>
</evidence>
<dbReference type="Proteomes" id="UP000595564">
    <property type="component" value="Chromosome"/>
</dbReference>
<dbReference type="InterPro" id="IPR035911">
    <property type="entry name" value="MurE/MurF_N"/>
</dbReference>
<dbReference type="GO" id="GO:0005737">
    <property type="term" value="C:cytoplasm"/>
    <property type="evidence" value="ECO:0007669"/>
    <property type="project" value="UniProtKB-SubCell"/>
</dbReference>
<dbReference type="Pfam" id="PF02875">
    <property type="entry name" value="Mur_ligase_C"/>
    <property type="match status" value="1"/>
</dbReference>
<dbReference type="InterPro" id="IPR004101">
    <property type="entry name" value="Mur_ligase_C"/>
</dbReference>
<evidence type="ECO:0000256" key="8">
    <source>
        <dbReference type="ARBA" id="ARBA00023306"/>
    </source>
</evidence>
<dbReference type="Pfam" id="PF01225">
    <property type="entry name" value="Mur_ligase"/>
    <property type="match status" value="1"/>
</dbReference>
<comment type="function">
    <text evidence="10 11">Involved in cell wall formation. Catalyzes the final step in the synthesis of UDP-N-acetylmuramoyl-pentapeptide, the precursor of murein.</text>
</comment>
<proteinExistence type="inferred from homology"/>
<evidence type="ECO:0000256" key="3">
    <source>
        <dbReference type="ARBA" id="ARBA00022618"/>
    </source>
</evidence>
<sequence length="456" mass="51405">MKVSEFAKLIGKEAYNFKEREIKGFSIDTRTIKEGEMFIAIKTDRDDGHRFIEDAKRKGACSYLLSYKRRSIDLDAFENLFFVGDTVQTIQKAAKNLVSKKVSDSVAITGSAGKTTTKELTYHIFKSYFKTRSTLGNFNNTLGLPLSILNTVDEKIDYFIAELGMSYKGEIKRLIDILNPNIRVWLNVYPAHIGNFGSIEEVRDAKAEILLNQDPDTVIVYNYDDILVKSKVDRAIGVKYSFGKADGADLKIKKCETGLNSSILVLEFEGKDIVLKSSLVGDFNCYNIAASVLTALLANVSIEKIKESVESFVPLENRGRFVIKDRILLYNDCYNSNPEALKRIISHFSSVEHKGRKVAIIGDMLELGGFSEEMHREIGKLLNKSDFDLIITWGKDARFINSEVEGKAKFHFEKNINVAEEINNIVKEGDLIIVKASRGMKGEVIIDEIIKKWGEK</sequence>
<protein>
    <recommendedName>
        <fullName evidence="10 11">UDP-N-acetylmuramoyl-tripeptide--D-alanyl-D-alanine ligase</fullName>
        <ecNumber evidence="10 11">6.3.2.10</ecNumber>
    </recommendedName>
    <alternativeName>
        <fullName evidence="10">D-alanyl-D-alanine-adding enzyme</fullName>
    </alternativeName>
</protein>
<keyword evidence="16" id="KW-1185">Reference proteome</keyword>
<evidence type="ECO:0000259" key="12">
    <source>
        <dbReference type="Pfam" id="PF01225"/>
    </source>
</evidence>
<dbReference type="SUPFAM" id="SSF53244">
    <property type="entry name" value="MurD-like peptide ligases, peptide-binding domain"/>
    <property type="match status" value="1"/>
</dbReference>
<keyword evidence="8 10" id="KW-0131">Cell cycle</keyword>
<dbReference type="GO" id="GO:0047480">
    <property type="term" value="F:UDP-N-acetylmuramoyl-tripeptide-D-alanyl-D-alanine ligase activity"/>
    <property type="evidence" value="ECO:0007669"/>
    <property type="project" value="UniProtKB-UniRule"/>
</dbReference>
<dbReference type="NCBIfam" id="TIGR01143">
    <property type="entry name" value="murF"/>
    <property type="match status" value="1"/>
</dbReference>
<dbReference type="Gene3D" id="3.40.1390.10">
    <property type="entry name" value="MurE/MurF, N-terminal domain"/>
    <property type="match status" value="1"/>
</dbReference>
<dbReference type="InterPro" id="IPR036615">
    <property type="entry name" value="Mur_ligase_C_dom_sf"/>
</dbReference>
<keyword evidence="6 10" id="KW-0133">Cell shape</keyword>
<reference evidence="15 16" key="1">
    <citation type="journal article" date="2012" name="Extremophiles">
        <title>Thermotomaculum hydrothermale gen. nov., sp. nov., a novel heterotrophic thermophile within the phylum Acidobacteria from a deep-sea hydrothermal vent chimney in the Southern Okinawa Trough.</title>
        <authorList>
            <person name="Izumi H."/>
            <person name="Nunoura T."/>
            <person name="Miyazaki M."/>
            <person name="Mino S."/>
            <person name="Toki T."/>
            <person name="Takai K."/>
            <person name="Sako Y."/>
            <person name="Sawabe T."/>
            <person name="Nakagawa S."/>
        </authorList>
    </citation>
    <scope>NUCLEOTIDE SEQUENCE [LARGE SCALE GENOMIC DNA]</scope>
    <source>
        <strain evidence="15 16">AC55</strain>
    </source>
</reference>
<feature type="binding site" evidence="10">
    <location>
        <begin position="110"/>
        <end position="116"/>
    </location>
    <ligand>
        <name>ATP</name>
        <dbReference type="ChEBI" id="CHEBI:30616"/>
    </ligand>
</feature>
<dbReference type="HAMAP" id="MF_02019">
    <property type="entry name" value="MurF"/>
    <property type="match status" value="1"/>
</dbReference>
<evidence type="ECO:0000256" key="2">
    <source>
        <dbReference type="ARBA" id="ARBA00022598"/>
    </source>
</evidence>
<evidence type="ECO:0000256" key="11">
    <source>
        <dbReference type="RuleBase" id="RU004136"/>
    </source>
</evidence>
<evidence type="ECO:0000256" key="1">
    <source>
        <dbReference type="ARBA" id="ARBA00022490"/>
    </source>
</evidence>
<dbReference type="AlphaFoldDB" id="A0A7R6PUA6"/>
<keyword evidence="1 10" id="KW-0963">Cytoplasm</keyword>
<evidence type="ECO:0000313" key="16">
    <source>
        <dbReference type="Proteomes" id="UP000595564"/>
    </source>
</evidence>
<feature type="domain" description="Mur ligase central" evidence="14">
    <location>
        <begin position="108"/>
        <end position="294"/>
    </location>
</feature>
<name>A0A7R6PUA6_9BACT</name>
<dbReference type="InterPro" id="IPR000713">
    <property type="entry name" value="Mur_ligase_N"/>
</dbReference>
<evidence type="ECO:0000256" key="6">
    <source>
        <dbReference type="ARBA" id="ARBA00022960"/>
    </source>
</evidence>
<evidence type="ECO:0000259" key="14">
    <source>
        <dbReference type="Pfam" id="PF08245"/>
    </source>
</evidence>
<dbReference type="Gene3D" id="3.40.1190.10">
    <property type="entry name" value="Mur-like, catalytic domain"/>
    <property type="match status" value="1"/>
</dbReference>
<comment type="catalytic activity">
    <reaction evidence="10 11">
        <text>D-alanyl-D-alanine + UDP-N-acetyl-alpha-D-muramoyl-L-alanyl-gamma-D-glutamyl-meso-2,6-diaminopimelate + ATP = UDP-N-acetyl-alpha-D-muramoyl-L-alanyl-gamma-D-glutamyl-meso-2,6-diaminopimeloyl-D-alanyl-D-alanine + ADP + phosphate + H(+)</text>
        <dbReference type="Rhea" id="RHEA:28374"/>
        <dbReference type="ChEBI" id="CHEBI:15378"/>
        <dbReference type="ChEBI" id="CHEBI:30616"/>
        <dbReference type="ChEBI" id="CHEBI:43474"/>
        <dbReference type="ChEBI" id="CHEBI:57822"/>
        <dbReference type="ChEBI" id="CHEBI:61386"/>
        <dbReference type="ChEBI" id="CHEBI:83905"/>
        <dbReference type="ChEBI" id="CHEBI:456216"/>
        <dbReference type="EC" id="6.3.2.10"/>
    </reaction>
</comment>
<keyword evidence="7 10" id="KW-0573">Peptidoglycan synthesis</keyword>
<dbReference type="GO" id="GO:0071555">
    <property type="term" value="P:cell wall organization"/>
    <property type="evidence" value="ECO:0007669"/>
    <property type="project" value="UniProtKB-KW"/>
</dbReference>
<keyword evidence="4 10" id="KW-0547">Nucleotide-binding</keyword>
<evidence type="ECO:0000256" key="4">
    <source>
        <dbReference type="ARBA" id="ARBA00022741"/>
    </source>
</evidence>
<evidence type="ECO:0000256" key="10">
    <source>
        <dbReference type="HAMAP-Rule" id="MF_02019"/>
    </source>
</evidence>
<comment type="subcellular location">
    <subcellularLocation>
        <location evidence="10 11">Cytoplasm</location>
    </subcellularLocation>
</comment>
<dbReference type="InterPro" id="IPR005863">
    <property type="entry name" value="UDP-N-AcMur_synth"/>
</dbReference>
<dbReference type="GO" id="GO:0051301">
    <property type="term" value="P:cell division"/>
    <property type="evidence" value="ECO:0007669"/>
    <property type="project" value="UniProtKB-KW"/>
</dbReference>
<comment type="similarity">
    <text evidence="10">Belongs to the MurCDEF family. MurF subfamily.</text>
</comment>
<dbReference type="KEGG" id="thyd:TTHT_1285"/>
<dbReference type="InterPro" id="IPR036565">
    <property type="entry name" value="Mur-like_cat_sf"/>
</dbReference>
<keyword evidence="3 10" id="KW-0132">Cell division</keyword>
<accession>A0A7R6PUA6</accession>
<dbReference type="InterPro" id="IPR051046">
    <property type="entry name" value="MurCDEF_CellWall_CoF430Synth"/>
</dbReference>
<feature type="domain" description="Mur ligase C-terminal" evidence="13">
    <location>
        <begin position="320"/>
        <end position="438"/>
    </location>
</feature>
<organism evidence="15 16">
    <name type="scientific">Thermotomaculum hydrothermale</name>
    <dbReference type="NCBI Taxonomy" id="981385"/>
    <lineage>
        <taxon>Bacteria</taxon>
        <taxon>Pseudomonadati</taxon>
        <taxon>Acidobacteriota</taxon>
        <taxon>Holophagae</taxon>
        <taxon>Thermotomaculales</taxon>
        <taxon>Thermotomaculaceae</taxon>
        <taxon>Thermotomaculum</taxon>
    </lineage>
</organism>
<evidence type="ECO:0000313" key="15">
    <source>
        <dbReference type="EMBL" id="BBB32802.1"/>
    </source>
</evidence>
<dbReference type="EC" id="6.3.2.10" evidence="10 11"/>
<dbReference type="SUPFAM" id="SSF53623">
    <property type="entry name" value="MurD-like peptide ligases, catalytic domain"/>
    <property type="match status" value="1"/>
</dbReference>